<feature type="non-terminal residue" evidence="9">
    <location>
        <position position="1"/>
    </location>
</feature>
<dbReference type="PANTHER" id="PTHR43791">
    <property type="entry name" value="PERMEASE-RELATED"/>
    <property type="match status" value="1"/>
</dbReference>
<evidence type="ECO:0000256" key="5">
    <source>
        <dbReference type="ARBA" id="ARBA00023136"/>
    </source>
</evidence>
<feature type="transmembrane region" description="Helical" evidence="7">
    <location>
        <begin position="448"/>
        <end position="465"/>
    </location>
</feature>
<keyword evidence="2" id="KW-0813">Transport</keyword>
<dbReference type="GO" id="GO:0022857">
    <property type="term" value="F:transmembrane transporter activity"/>
    <property type="evidence" value="ECO:0007669"/>
    <property type="project" value="InterPro"/>
</dbReference>
<feature type="transmembrane region" description="Helical" evidence="7">
    <location>
        <begin position="325"/>
        <end position="350"/>
    </location>
</feature>
<evidence type="ECO:0000313" key="10">
    <source>
        <dbReference type="Proteomes" id="UP000237481"/>
    </source>
</evidence>
<feature type="transmembrane region" description="Helical" evidence="7">
    <location>
        <begin position="131"/>
        <end position="152"/>
    </location>
</feature>
<comment type="caution">
    <text evidence="9">The sequence shown here is derived from an EMBL/GenBank/DDBJ whole genome shotgun (WGS) entry which is preliminary data.</text>
</comment>
<dbReference type="Proteomes" id="UP000237481">
    <property type="component" value="Unassembled WGS sequence"/>
</dbReference>
<dbReference type="InterPro" id="IPR001509">
    <property type="entry name" value="Epimerase_deHydtase"/>
</dbReference>
<feature type="transmembrane region" description="Helical" evidence="7">
    <location>
        <begin position="389"/>
        <end position="409"/>
    </location>
</feature>
<evidence type="ECO:0000256" key="7">
    <source>
        <dbReference type="SAM" id="Phobius"/>
    </source>
</evidence>
<dbReference type="Gene3D" id="3.40.50.720">
    <property type="entry name" value="NAD(P)-binding Rossmann-like Domain"/>
    <property type="match status" value="1"/>
</dbReference>
<feature type="transmembrane region" description="Helical" evidence="7">
    <location>
        <begin position="164"/>
        <end position="183"/>
    </location>
</feature>
<dbReference type="SUPFAM" id="SSF51735">
    <property type="entry name" value="NAD(P)-binding Rossmann-fold domains"/>
    <property type="match status" value="1"/>
</dbReference>
<dbReference type="InterPro" id="IPR011701">
    <property type="entry name" value="MFS"/>
</dbReference>
<keyword evidence="10" id="KW-1185">Reference proteome</keyword>
<feature type="transmembrane region" description="Helical" evidence="7">
    <location>
        <begin position="477"/>
        <end position="498"/>
    </location>
</feature>
<reference evidence="9 10" key="1">
    <citation type="submission" date="2018-01" db="EMBL/GenBank/DDBJ databases">
        <title>Harnessing the power of phylogenomics to disentangle the directionality and signatures of interkingdom host jumping in the parasitic fungal genus Tolypocladium.</title>
        <authorList>
            <person name="Quandt C.A."/>
            <person name="Patterson W."/>
            <person name="Spatafora J.W."/>
        </authorList>
    </citation>
    <scope>NUCLEOTIDE SEQUENCE [LARGE SCALE GENOMIC DNA]</scope>
    <source>
        <strain evidence="9 10">NRBC 100945</strain>
    </source>
</reference>
<dbReference type="PROSITE" id="PS50850">
    <property type="entry name" value="MFS"/>
    <property type="match status" value="1"/>
</dbReference>
<evidence type="ECO:0000256" key="1">
    <source>
        <dbReference type="ARBA" id="ARBA00004141"/>
    </source>
</evidence>
<accession>A0A2S4KZF7</accession>
<proteinExistence type="predicted"/>
<evidence type="ECO:0000256" key="2">
    <source>
        <dbReference type="ARBA" id="ARBA00022448"/>
    </source>
</evidence>
<dbReference type="SUPFAM" id="SSF103473">
    <property type="entry name" value="MFS general substrate transporter"/>
    <property type="match status" value="1"/>
</dbReference>
<gene>
    <name evidence="9" type="ORF">TPAR_04264</name>
</gene>
<dbReference type="AlphaFoldDB" id="A0A2S4KZF7"/>
<dbReference type="GO" id="GO:0016020">
    <property type="term" value="C:membrane"/>
    <property type="evidence" value="ECO:0007669"/>
    <property type="project" value="UniProtKB-SubCell"/>
</dbReference>
<dbReference type="Pfam" id="PF07690">
    <property type="entry name" value="MFS_1"/>
    <property type="match status" value="1"/>
</dbReference>
<dbReference type="OrthoDB" id="6730379at2759"/>
<dbReference type="Pfam" id="PF01370">
    <property type="entry name" value="Epimerase"/>
    <property type="match status" value="1"/>
</dbReference>
<dbReference type="PANTHER" id="PTHR43791:SF40">
    <property type="entry name" value="THIAMINE PATHWAY TRANSPORTER THI73"/>
    <property type="match status" value="1"/>
</dbReference>
<dbReference type="InterPro" id="IPR036259">
    <property type="entry name" value="MFS_trans_sf"/>
</dbReference>
<keyword evidence="3 7" id="KW-0812">Transmembrane</keyword>
<feature type="transmembrane region" description="Helical" evidence="7">
    <location>
        <begin position="252"/>
        <end position="275"/>
    </location>
</feature>
<evidence type="ECO:0000259" key="8">
    <source>
        <dbReference type="PROSITE" id="PS50850"/>
    </source>
</evidence>
<dbReference type="InterPro" id="IPR036291">
    <property type="entry name" value="NAD(P)-bd_dom_sf"/>
</dbReference>
<dbReference type="InterPro" id="IPR020846">
    <property type="entry name" value="MFS_dom"/>
</dbReference>
<name>A0A2S4KZF7_9HYPO</name>
<feature type="region of interest" description="Disordered" evidence="6">
    <location>
        <begin position="44"/>
        <end position="71"/>
    </location>
</feature>
<evidence type="ECO:0000256" key="4">
    <source>
        <dbReference type="ARBA" id="ARBA00022989"/>
    </source>
</evidence>
<dbReference type="Gene3D" id="1.20.1250.20">
    <property type="entry name" value="MFS general substrate transporter like domains"/>
    <property type="match status" value="1"/>
</dbReference>
<sequence length="898" mass="96958">TTSPGPIERVYSLWWLAHVSNSPRRDLFVHQQAHIPLPSVDVGRHLVPPTAPEPTTMEKGQPASVPSTSSGDDEAVAAAKLRRITRRVDWAIMPLMFLCYFLQFLDKVLINYANIMGISTSLRFRGNDFEWMATAFFIGYAVAELPQGFLIQRFPVSRVLGANVVLWAVTICCTAATQSFAGATAVRTLLGMFEAVITPALIMITSQWYTRRQATPRTGVWYCGLGAGQIVGGLISWAAQHGPSPTRAPSSFAGWRIMFVAVGAFNLLVALAVLLRMPRGIRSARFLGEGDKALLEEALARDQTGNGKKVFRMAGIVEAARDAQVWLLCLDTLLIVIPSGIITTFSATLIRGFGYAPEAAALLNMPSGAVSVLATLLGTFAILYDFPRWLAICLLLVPTMVGAGLMSFYDKSPAGALAGIYLINFDVAPLALVYALVGANTQGYTKKVATNAAVAVCFSVANIIGPQTFRAGDAPGYLPAKIAVFGVCGGSIAVTVLLRLLYGWRNGRTAAARRRELEAIDRGEIDARVAAEDQTDRTNAAFCYVMPSKIASPIEPPATVVVTGANGFIAQHCVAALLKHGYHVVGTVRTASKADLVKKTHSSHPGLDLVVVEDITSAQSYLAALRSTWPSAILHLAAPFHYNATDFEQDLMIPAVRGSTAILEAAAEMKSVTRVVHTNSFACIYDAAAGPCPDKTYTARDWSPLTYQDGVQASNAPTAYRASKTAAEKAAWSFMEQRKLGFDLVSLCPSMVFGPFLPESKPKTTAELNTSNFLVWSVVSAGQSSAVPPTKGPVWVDVRDVADAHVRALRVPEAGGGRYLLCKDVYCNQELADVSRKVTSKYADRIPMGEPGRRERHTHFGADASETERVLGIRWRGLKDCLGELVPQLFEIERNQSA</sequence>
<evidence type="ECO:0000313" key="9">
    <source>
        <dbReference type="EMBL" id="POR35555.1"/>
    </source>
</evidence>
<feature type="transmembrane region" description="Helical" evidence="7">
    <location>
        <begin position="221"/>
        <end position="240"/>
    </location>
</feature>
<organism evidence="9 10">
    <name type="scientific">Tolypocladium paradoxum</name>
    <dbReference type="NCBI Taxonomy" id="94208"/>
    <lineage>
        <taxon>Eukaryota</taxon>
        <taxon>Fungi</taxon>
        <taxon>Dikarya</taxon>
        <taxon>Ascomycota</taxon>
        <taxon>Pezizomycotina</taxon>
        <taxon>Sordariomycetes</taxon>
        <taxon>Hypocreomycetidae</taxon>
        <taxon>Hypocreales</taxon>
        <taxon>Ophiocordycipitaceae</taxon>
        <taxon>Tolypocladium</taxon>
    </lineage>
</organism>
<keyword evidence="4 7" id="KW-1133">Transmembrane helix</keyword>
<comment type="subcellular location">
    <subcellularLocation>
        <location evidence="1">Membrane</location>
        <topology evidence="1">Multi-pass membrane protein</topology>
    </subcellularLocation>
</comment>
<evidence type="ECO:0000256" key="3">
    <source>
        <dbReference type="ARBA" id="ARBA00022692"/>
    </source>
</evidence>
<dbReference type="CDD" id="cd05227">
    <property type="entry name" value="AR_SDR_e"/>
    <property type="match status" value="1"/>
</dbReference>
<protein>
    <recommendedName>
        <fullName evidence="8">Major facilitator superfamily (MFS) profile domain-containing protein</fullName>
    </recommendedName>
</protein>
<keyword evidence="5 7" id="KW-0472">Membrane</keyword>
<feature type="transmembrane region" description="Helical" evidence="7">
    <location>
        <begin position="90"/>
        <end position="111"/>
    </location>
</feature>
<dbReference type="EMBL" id="PKSG01000434">
    <property type="protein sequence ID" value="POR35555.1"/>
    <property type="molecule type" value="Genomic_DNA"/>
</dbReference>
<feature type="transmembrane region" description="Helical" evidence="7">
    <location>
        <begin position="362"/>
        <end position="384"/>
    </location>
</feature>
<feature type="domain" description="Major facilitator superfamily (MFS) profile" evidence="8">
    <location>
        <begin position="92"/>
        <end position="507"/>
    </location>
</feature>
<feature type="transmembrane region" description="Helical" evidence="7">
    <location>
        <begin position="415"/>
        <end position="436"/>
    </location>
</feature>
<feature type="transmembrane region" description="Helical" evidence="7">
    <location>
        <begin position="189"/>
        <end position="209"/>
    </location>
</feature>
<evidence type="ECO:0000256" key="6">
    <source>
        <dbReference type="SAM" id="MobiDB-lite"/>
    </source>
</evidence>